<dbReference type="AlphaFoldDB" id="A0A3N4HYF5"/>
<evidence type="ECO:0000313" key="3">
    <source>
        <dbReference type="Proteomes" id="UP000275078"/>
    </source>
</evidence>
<evidence type="ECO:0008006" key="4">
    <source>
        <dbReference type="Google" id="ProtNLM"/>
    </source>
</evidence>
<feature type="compositionally biased region" description="Polar residues" evidence="1">
    <location>
        <begin position="34"/>
        <end position="43"/>
    </location>
</feature>
<dbReference type="Proteomes" id="UP000275078">
    <property type="component" value="Unassembled WGS sequence"/>
</dbReference>
<dbReference type="Gene3D" id="3.30.710.10">
    <property type="entry name" value="Potassium Channel Kv1.1, Chain A"/>
    <property type="match status" value="1"/>
</dbReference>
<protein>
    <recommendedName>
        <fullName evidence="4">BTB domain-containing protein</fullName>
    </recommendedName>
</protein>
<sequence>MSDSSSSASASGGSKDSQPTTSTPRPETPTTRPLSSVFSSHDIPTTSPPKSPATPPRDSAKDAFTYTPSPPSIFNSTLASPSSTSSPAPSTSSSTTLTHTSSYYPSEQRCVIAEDGDIILHVHPSTSPHHHPLQVSSVVLSLASPVFRAMLGRDSPYTEGPLSTRPDGTRAVTVHDDHYETLLMILRIFHLKGHLVSEEISFAQLYEVAVLVDKYDMLNGLRLWIGKWSAEWLKTREKSVFYSPRWLFISWALRLEERFRMETKYILNDFHLDEGGGLSIDKYGTDTFEKVPEYVVQYLRTERQRVLSELVALARAPLSLLSSAASANTTLCPKGSNACDAMNWGAICKMLVRAGIFPGAENESSLRRSLSDFEADLVNRENIHEDVVFNVTYSQISHRECSLFGPLRGRVKGVVGGVEGVGLGEVVDLREGRAASKREES</sequence>
<keyword evidence="3" id="KW-1185">Reference proteome</keyword>
<evidence type="ECO:0000313" key="2">
    <source>
        <dbReference type="EMBL" id="RPA78872.1"/>
    </source>
</evidence>
<evidence type="ECO:0000256" key="1">
    <source>
        <dbReference type="SAM" id="MobiDB-lite"/>
    </source>
</evidence>
<feature type="region of interest" description="Disordered" evidence="1">
    <location>
        <begin position="1"/>
        <end position="100"/>
    </location>
</feature>
<organism evidence="2 3">
    <name type="scientific">Ascobolus immersus RN42</name>
    <dbReference type="NCBI Taxonomy" id="1160509"/>
    <lineage>
        <taxon>Eukaryota</taxon>
        <taxon>Fungi</taxon>
        <taxon>Dikarya</taxon>
        <taxon>Ascomycota</taxon>
        <taxon>Pezizomycotina</taxon>
        <taxon>Pezizomycetes</taxon>
        <taxon>Pezizales</taxon>
        <taxon>Ascobolaceae</taxon>
        <taxon>Ascobolus</taxon>
    </lineage>
</organism>
<feature type="compositionally biased region" description="Pro residues" evidence="1">
    <location>
        <begin position="46"/>
        <end position="55"/>
    </location>
</feature>
<dbReference type="OrthoDB" id="5275938at2759"/>
<dbReference type="STRING" id="1160509.A0A3N4HYF5"/>
<feature type="compositionally biased region" description="Low complexity" evidence="1">
    <location>
        <begin position="76"/>
        <end position="100"/>
    </location>
</feature>
<feature type="compositionally biased region" description="Low complexity" evidence="1">
    <location>
        <begin position="1"/>
        <end position="33"/>
    </location>
</feature>
<name>A0A3N4HYF5_ASCIM</name>
<accession>A0A3N4HYF5</accession>
<reference evidence="2 3" key="1">
    <citation type="journal article" date="2018" name="Nat. Ecol. Evol.">
        <title>Pezizomycetes genomes reveal the molecular basis of ectomycorrhizal truffle lifestyle.</title>
        <authorList>
            <person name="Murat C."/>
            <person name="Payen T."/>
            <person name="Noel B."/>
            <person name="Kuo A."/>
            <person name="Morin E."/>
            <person name="Chen J."/>
            <person name="Kohler A."/>
            <person name="Krizsan K."/>
            <person name="Balestrini R."/>
            <person name="Da Silva C."/>
            <person name="Montanini B."/>
            <person name="Hainaut M."/>
            <person name="Levati E."/>
            <person name="Barry K.W."/>
            <person name="Belfiori B."/>
            <person name="Cichocki N."/>
            <person name="Clum A."/>
            <person name="Dockter R.B."/>
            <person name="Fauchery L."/>
            <person name="Guy J."/>
            <person name="Iotti M."/>
            <person name="Le Tacon F."/>
            <person name="Lindquist E.A."/>
            <person name="Lipzen A."/>
            <person name="Malagnac F."/>
            <person name="Mello A."/>
            <person name="Molinier V."/>
            <person name="Miyauchi S."/>
            <person name="Poulain J."/>
            <person name="Riccioni C."/>
            <person name="Rubini A."/>
            <person name="Sitrit Y."/>
            <person name="Splivallo R."/>
            <person name="Traeger S."/>
            <person name="Wang M."/>
            <person name="Zifcakova L."/>
            <person name="Wipf D."/>
            <person name="Zambonelli A."/>
            <person name="Paolocci F."/>
            <person name="Nowrousian M."/>
            <person name="Ottonello S."/>
            <person name="Baldrian P."/>
            <person name="Spatafora J.W."/>
            <person name="Henrissat B."/>
            <person name="Nagy L.G."/>
            <person name="Aury J.M."/>
            <person name="Wincker P."/>
            <person name="Grigoriev I.V."/>
            <person name="Bonfante P."/>
            <person name="Martin F.M."/>
        </authorList>
    </citation>
    <scope>NUCLEOTIDE SEQUENCE [LARGE SCALE GENOMIC DNA]</scope>
    <source>
        <strain evidence="2 3">RN42</strain>
    </source>
</reference>
<proteinExistence type="predicted"/>
<gene>
    <name evidence="2" type="ORF">BJ508DRAFT_328904</name>
</gene>
<dbReference type="InterPro" id="IPR011333">
    <property type="entry name" value="SKP1/BTB/POZ_sf"/>
</dbReference>
<dbReference type="EMBL" id="ML119706">
    <property type="protein sequence ID" value="RPA78872.1"/>
    <property type="molecule type" value="Genomic_DNA"/>
</dbReference>